<protein>
    <submittedName>
        <fullName evidence="1">Uncharacterized protein</fullName>
    </submittedName>
</protein>
<dbReference type="Proteomes" id="UP000366945">
    <property type="component" value="Unassembled WGS sequence"/>
</dbReference>
<proteinExistence type="predicted"/>
<dbReference type="OrthoDB" id="8945404at2"/>
<dbReference type="RefSeq" id="WP_150677659.1">
    <property type="nucleotide sequence ID" value="NZ_CABPSK010000001.1"/>
</dbReference>
<dbReference type="EMBL" id="CABPSK010000001">
    <property type="protein sequence ID" value="VVD63307.1"/>
    <property type="molecule type" value="Genomic_DNA"/>
</dbReference>
<sequence>MSELTTAMLAAIKAAGAHVLSDGSIFFANVEQFRAAAESVLDPSSPIATMERQPVGRVHIDEGHIEFEPLDDAWRMGRHFDVYASPVLTSPAKAGGDEREAFEQEMRKTYPSTVWLFKRIEFPGWGETRGQYQAPYEERAWNGWQARAALSADGREDKRDAQRYRWLRDQNDWYAEPRLDEEDGTIWKLTFYTSARIEDESDDDNLDTAVDAAIIASQGVKRD</sequence>
<keyword evidence="2" id="KW-1185">Reference proteome</keyword>
<name>A0A5E4RJ63_9BURK</name>
<dbReference type="GeneID" id="300402292"/>
<organism evidence="1 2">
    <name type="scientific">Pandoraea pneumonica</name>
    <dbReference type="NCBI Taxonomy" id="2508299"/>
    <lineage>
        <taxon>Bacteria</taxon>
        <taxon>Pseudomonadati</taxon>
        <taxon>Pseudomonadota</taxon>
        <taxon>Betaproteobacteria</taxon>
        <taxon>Burkholderiales</taxon>
        <taxon>Burkholderiaceae</taxon>
        <taxon>Pandoraea</taxon>
    </lineage>
</organism>
<accession>A0A5E4RJ63</accession>
<evidence type="ECO:0000313" key="2">
    <source>
        <dbReference type="Proteomes" id="UP000366945"/>
    </source>
</evidence>
<dbReference type="AlphaFoldDB" id="A0A5E4RJ63"/>
<evidence type="ECO:0000313" key="1">
    <source>
        <dbReference type="EMBL" id="VVD63307.1"/>
    </source>
</evidence>
<gene>
    <name evidence="1" type="ORF">PPN31114_00215</name>
</gene>
<reference evidence="1 2" key="1">
    <citation type="submission" date="2019-08" db="EMBL/GenBank/DDBJ databases">
        <authorList>
            <person name="Peeters C."/>
        </authorList>
    </citation>
    <scope>NUCLEOTIDE SEQUENCE [LARGE SCALE GENOMIC DNA]</scope>
    <source>
        <strain evidence="1 2">LMG 31114</strain>
    </source>
</reference>